<evidence type="ECO:0000256" key="4">
    <source>
        <dbReference type="ARBA" id="ARBA00023159"/>
    </source>
</evidence>
<dbReference type="SUPFAM" id="SSF46785">
    <property type="entry name" value="Winged helix' DNA-binding domain"/>
    <property type="match status" value="1"/>
</dbReference>
<dbReference type="AlphaFoldDB" id="A0A3L7AG73"/>
<dbReference type="PANTHER" id="PTHR30293">
    <property type="entry name" value="TRANSCRIPTIONAL REGULATORY PROTEIN NAC-RELATED"/>
    <property type="match status" value="1"/>
</dbReference>
<keyword evidence="4" id="KW-0010">Activator</keyword>
<keyword evidence="2" id="KW-0805">Transcription regulation</keyword>
<dbReference type="PANTHER" id="PTHR30293:SF0">
    <property type="entry name" value="NITROGEN ASSIMILATION REGULATORY PROTEIN NAC"/>
    <property type="match status" value="1"/>
</dbReference>
<dbReference type="InterPro" id="IPR036388">
    <property type="entry name" value="WH-like_DNA-bd_sf"/>
</dbReference>
<proteinExistence type="inferred from homology"/>
<keyword evidence="3" id="KW-0238">DNA-binding</keyword>
<keyword evidence="9" id="KW-1185">Reference proteome</keyword>
<dbReference type="GO" id="GO:0003700">
    <property type="term" value="F:DNA-binding transcription factor activity"/>
    <property type="evidence" value="ECO:0007669"/>
    <property type="project" value="InterPro"/>
</dbReference>
<dbReference type="InterPro" id="IPR036390">
    <property type="entry name" value="WH_DNA-bd_sf"/>
</dbReference>
<feature type="compositionally biased region" description="Basic residues" evidence="6">
    <location>
        <begin position="324"/>
        <end position="336"/>
    </location>
</feature>
<evidence type="ECO:0000313" key="8">
    <source>
        <dbReference type="EMBL" id="RLP78760.1"/>
    </source>
</evidence>
<comment type="caution">
    <text evidence="8">The sequence shown here is derived from an EMBL/GenBank/DDBJ whole genome shotgun (WGS) entry which is preliminary data.</text>
</comment>
<dbReference type="InterPro" id="IPR000847">
    <property type="entry name" value="LysR_HTH_N"/>
</dbReference>
<dbReference type="Gene3D" id="1.10.10.10">
    <property type="entry name" value="Winged helix-like DNA-binding domain superfamily/Winged helix DNA-binding domain"/>
    <property type="match status" value="1"/>
</dbReference>
<evidence type="ECO:0000313" key="9">
    <source>
        <dbReference type="Proteomes" id="UP000269692"/>
    </source>
</evidence>
<evidence type="ECO:0000256" key="2">
    <source>
        <dbReference type="ARBA" id="ARBA00023015"/>
    </source>
</evidence>
<accession>A0A3L7AG73</accession>
<dbReference type="PROSITE" id="PS50931">
    <property type="entry name" value="HTH_LYSR"/>
    <property type="match status" value="1"/>
</dbReference>
<evidence type="ECO:0000256" key="1">
    <source>
        <dbReference type="ARBA" id="ARBA00009437"/>
    </source>
</evidence>
<dbReference type="EMBL" id="RCTF01000007">
    <property type="protein sequence ID" value="RLP78760.1"/>
    <property type="molecule type" value="Genomic_DNA"/>
</dbReference>
<protein>
    <submittedName>
        <fullName evidence="8">LysR family transcriptional regulator</fullName>
    </submittedName>
</protein>
<dbReference type="PRINTS" id="PR00039">
    <property type="entry name" value="HTHLYSR"/>
</dbReference>
<reference evidence="8 9" key="1">
    <citation type="submission" date="2018-10" db="EMBL/GenBank/DDBJ databases">
        <title>Xanthobacter tagetidis genome sequencing and assembly.</title>
        <authorList>
            <person name="Maclea K.S."/>
            <person name="Goen A.E."/>
            <person name="Fatima S.A."/>
        </authorList>
    </citation>
    <scope>NUCLEOTIDE SEQUENCE [LARGE SCALE GENOMIC DNA]</scope>
    <source>
        <strain evidence="8 9">ATCC 700314</strain>
    </source>
</reference>
<evidence type="ECO:0000259" key="7">
    <source>
        <dbReference type="PROSITE" id="PS50931"/>
    </source>
</evidence>
<keyword evidence="5" id="KW-0804">Transcription</keyword>
<dbReference type="CDD" id="cd05466">
    <property type="entry name" value="PBP2_LTTR_substrate"/>
    <property type="match status" value="1"/>
</dbReference>
<dbReference type="RefSeq" id="WP_121623354.1">
    <property type="nucleotide sequence ID" value="NZ_JACIIW010000005.1"/>
</dbReference>
<dbReference type="InterPro" id="IPR005119">
    <property type="entry name" value="LysR_subst-bd"/>
</dbReference>
<feature type="domain" description="HTH lysR-type" evidence="7">
    <location>
        <begin position="1"/>
        <end position="58"/>
    </location>
</feature>
<dbReference type="Gene3D" id="3.40.190.290">
    <property type="match status" value="1"/>
</dbReference>
<evidence type="ECO:0000256" key="6">
    <source>
        <dbReference type="SAM" id="MobiDB-lite"/>
    </source>
</evidence>
<dbReference type="SUPFAM" id="SSF53850">
    <property type="entry name" value="Periplasmic binding protein-like II"/>
    <property type="match status" value="1"/>
</dbReference>
<evidence type="ECO:0000256" key="5">
    <source>
        <dbReference type="ARBA" id="ARBA00023163"/>
    </source>
</evidence>
<dbReference type="Pfam" id="PF00126">
    <property type="entry name" value="HTH_1"/>
    <property type="match status" value="1"/>
</dbReference>
<dbReference type="Proteomes" id="UP000269692">
    <property type="component" value="Unassembled WGS sequence"/>
</dbReference>
<dbReference type="GO" id="GO:0003677">
    <property type="term" value="F:DNA binding"/>
    <property type="evidence" value="ECO:0007669"/>
    <property type="project" value="UniProtKB-KW"/>
</dbReference>
<organism evidence="8 9">
    <name type="scientific">Xanthobacter tagetidis</name>
    <dbReference type="NCBI Taxonomy" id="60216"/>
    <lineage>
        <taxon>Bacteria</taxon>
        <taxon>Pseudomonadati</taxon>
        <taxon>Pseudomonadota</taxon>
        <taxon>Alphaproteobacteria</taxon>
        <taxon>Hyphomicrobiales</taxon>
        <taxon>Xanthobacteraceae</taxon>
        <taxon>Xanthobacter</taxon>
    </lineage>
</organism>
<dbReference type="FunFam" id="1.10.10.10:FF:000001">
    <property type="entry name" value="LysR family transcriptional regulator"/>
    <property type="match status" value="1"/>
</dbReference>
<comment type="similarity">
    <text evidence="1">Belongs to the LysR transcriptional regulatory family.</text>
</comment>
<sequence>MDVRQMQYFLCLAETRHMTRAARRLNIVQPALSMQIARLEAEFGQKLFDRSAHGVTPTRAGETLARLVAPIVRDVEHAIQEMARLDGRIGGRVAVGLVTSVAQSTLASSTATIVARYPDVELSACEGYTETLLDWVASGQLDLAFVNVPRRRLSLDAVHVLDEDMVFACRNDPADAPPGDLTIAQLERFDLVLPSRRHGLRAILDERAAEAGIKLKPRLEIDTLPAICDVIASTDLVTVLPTIALHQALALGKVQARRFRGPRLSRSIVVAHHPRRAISAAAMAVVEVLRQDMVAAAASASRFIVDPLQADGDPSMPAGAPRAAPRRAPRRPKPAS</sequence>
<name>A0A3L7AG73_9HYPH</name>
<evidence type="ECO:0000256" key="3">
    <source>
        <dbReference type="ARBA" id="ARBA00023125"/>
    </source>
</evidence>
<dbReference type="OrthoDB" id="8479357at2"/>
<gene>
    <name evidence="8" type="ORF">D9R14_10950</name>
</gene>
<dbReference type="Pfam" id="PF03466">
    <property type="entry name" value="LysR_substrate"/>
    <property type="match status" value="1"/>
</dbReference>
<feature type="region of interest" description="Disordered" evidence="6">
    <location>
        <begin position="308"/>
        <end position="336"/>
    </location>
</feature>
<dbReference type="GO" id="GO:2000142">
    <property type="term" value="P:regulation of DNA-templated transcription initiation"/>
    <property type="evidence" value="ECO:0007669"/>
    <property type="project" value="TreeGrafter"/>
</dbReference>